<dbReference type="InterPro" id="IPR001867">
    <property type="entry name" value="OmpR/PhoB-type_DNA-bd"/>
</dbReference>
<dbReference type="NCBIfam" id="TIGR00254">
    <property type="entry name" value="GGDEF"/>
    <property type="match status" value="1"/>
</dbReference>
<feature type="DNA-binding region" description="OmpR/PhoB-type" evidence="4">
    <location>
        <begin position="126"/>
        <end position="225"/>
    </location>
</feature>
<evidence type="ECO:0000256" key="4">
    <source>
        <dbReference type="PROSITE-ProRule" id="PRU01091"/>
    </source>
</evidence>
<dbReference type="Proteomes" id="UP000738376">
    <property type="component" value="Unassembled WGS sequence"/>
</dbReference>
<feature type="modified residue" description="4-aspartylphosphate" evidence="3">
    <location>
        <position position="421"/>
    </location>
</feature>
<dbReference type="PROSITE" id="PS50110">
    <property type="entry name" value="RESPONSE_REGULATORY"/>
    <property type="match status" value="3"/>
</dbReference>
<keyword evidence="3" id="KW-0597">Phosphoprotein</keyword>
<feature type="domain" description="Response regulatory" evidence="5">
    <location>
        <begin position="496"/>
        <end position="612"/>
    </location>
</feature>
<dbReference type="InterPro" id="IPR000160">
    <property type="entry name" value="GGDEF_dom"/>
</dbReference>
<dbReference type="SMART" id="SM00448">
    <property type="entry name" value="REC"/>
    <property type="match status" value="3"/>
</dbReference>
<dbReference type="InterPro" id="IPR039420">
    <property type="entry name" value="WalR-like"/>
</dbReference>
<dbReference type="EMBL" id="JAAVJL010000001">
    <property type="protein sequence ID" value="NMF59016.1"/>
    <property type="molecule type" value="Genomic_DNA"/>
</dbReference>
<dbReference type="SUPFAM" id="SSF47226">
    <property type="entry name" value="Histidine-containing phosphotransfer domain, HPT domain"/>
    <property type="match status" value="1"/>
</dbReference>
<keyword evidence="1 4" id="KW-0238">DNA-binding</keyword>
<keyword evidence="10" id="KW-1185">Reference proteome</keyword>
<dbReference type="InterPro" id="IPR036388">
    <property type="entry name" value="WH-like_DNA-bd_sf"/>
</dbReference>
<dbReference type="InterPro" id="IPR036641">
    <property type="entry name" value="HPT_dom_sf"/>
</dbReference>
<dbReference type="InterPro" id="IPR008207">
    <property type="entry name" value="Sig_transdc_His_kin_Hpt_dom"/>
</dbReference>
<dbReference type="PROSITE" id="PS51755">
    <property type="entry name" value="OMPR_PHOB"/>
    <property type="match status" value="1"/>
</dbReference>
<dbReference type="Gene3D" id="3.40.50.2300">
    <property type="match status" value="3"/>
</dbReference>
<evidence type="ECO:0000313" key="10">
    <source>
        <dbReference type="Proteomes" id="UP000738376"/>
    </source>
</evidence>
<dbReference type="Gene3D" id="3.30.70.270">
    <property type="match status" value="1"/>
</dbReference>
<dbReference type="Pfam" id="PF00072">
    <property type="entry name" value="Response_reg"/>
    <property type="match status" value="3"/>
</dbReference>
<dbReference type="InterPro" id="IPR029787">
    <property type="entry name" value="Nucleotide_cyclase"/>
</dbReference>
<feature type="modified residue" description="Phosphohistidine" evidence="2">
    <location>
        <position position="297"/>
    </location>
</feature>
<feature type="domain" description="OmpR/PhoB-type" evidence="8">
    <location>
        <begin position="126"/>
        <end position="225"/>
    </location>
</feature>
<feature type="modified residue" description="4-aspartylphosphate" evidence="3">
    <location>
        <position position="51"/>
    </location>
</feature>
<dbReference type="Gene3D" id="1.20.120.160">
    <property type="entry name" value="HPT domain"/>
    <property type="match status" value="1"/>
</dbReference>
<feature type="domain" description="GGDEF" evidence="6">
    <location>
        <begin position="652"/>
        <end position="786"/>
    </location>
</feature>
<dbReference type="Gene3D" id="1.10.10.10">
    <property type="entry name" value="Winged helix-like DNA-binding domain superfamily/Winged helix DNA-binding domain"/>
    <property type="match status" value="1"/>
</dbReference>
<dbReference type="SUPFAM" id="SSF55073">
    <property type="entry name" value="Nucleotide cyclase"/>
    <property type="match status" value="1"/>
</dbReference>
<dbReference type="PANTHER" id="PTHR48111">
    <property type="entry name" value="REGULATOR OF RPOS"/>
    <property type="match status" value="1"/>
</dbReference>
<dbReference type="InterPro" id="IPR011006">
    <property type="entry name" value="CheY-like_superfamily"/>
</dbReference>
<dbReference type="SUPFAM" id="SSF52172">
    <property type="entry name" value="CheY-like"/>
    <property type="match status" value="3"/>
</dbReference>
<dbReference type="CDD" id="cd17574">
    <property type="entry name" value="REC_OmpR"/>
    <property type="match status" value="1"/>
</dbReference>
<dbReference type="CDD" id="cd19935">
    <property type="entry name" value="REC_OmpR_CusR-like"/>
    <property type="match status" value="1"/>
</dbReference>
<comment type="caution">
    <text evidence="9">The sequence shown here is derived from an EMBL/GenBank/DDBJ whole genome shotgun (WGS) entry which is preliminary data.</text>
</comment>
<dbReference type="CDD" id="cd01949">
    <property type="entry name" value="GGDEF"/>
    <property type="match status" value="1"/>
</dbReference>
<evidence type="ECO:0000256" key="3">
    <source>
        <dbReference type="PROSITE-ProRule" id="PRU00169"/>
    </source>
</evidence>
<dbReference type="PROSITE" id="PS50887">
    <property type="entry name" value="GGDEF"/>
    <property type="match status" value="1"/>
</dbReference>
<dbReference type="CDD" id="cd00156">
    <property type="entry name" value="REC"/>
    <property type="match status" value="1"/>
</dbReference>
<feature type="domain" description="Response regulatory" evidence="5">
    <location>
        <begin position="372"/>
        <end position="487"/>
    </location>
</feature>
<dbReference type="SMART" id="SM00267">
    <property type="entry name" value="GGDEF"/>
    <property type="match status" value="1"/>
</dbReference>
<dbReference type="Gene3D" id="6.10.250.690">
    <property type="match status" value="1"/>
</dbReference>
<dbReference type="CDD" id="cd00383">
    <property type="entry name" value="trans_reg_C"/>
    <property type="match status" value="1"/>
</dbReference>
<dbReference type="Pfam" id="PF00486">
    <property type="entry name" value="Trans_reg_C"/>
    <property type="match status" value="1"/>
</dbReference>
<evidence type="ECO:0000259" key="7">
    <source>
        <dbReference type="PROSITE" id="PS50894"/>
    </source>
</evidence>
<proteinExistence type="predicted"/>
<evidence type="ECO:0000259" key="5">
    <source>
        <dbReference type="PROSITE" id="PS50110"/>
    </source>
</evidence>
<evidence type="ECO:0000259" key="6">
    <source>
        <dbReference type="PROSITE" id="PS50887"/>
    </source>
</evidence>
<dbReference type="PANTHER" id="PTHR48111:SF15">
    <property type="entry name" value="OMPR SUBFAMILY"/>
    <property type="match status" value="1"/>
</dbReference>
<dbReference type="Pfam" id="PF00990">
    <property type="entry name" value="GGDEF"/>
    <property type="match status" value="1"/>
</dbReference>
<protein>
    <submittedName>
        <fullName evidence="9">Response regulator</fullName>
    </submittedName>
</protein>
<feature type="modified residue" description="4-aspartylphosphate" evidence="3">
    <location>
        <position position="545"/>
    </location>
</feature>
<organism evidence="9 10">
    <name type="scientific">Pseudanabaena yagii GIHE-NHR1</name>
    <dbReference type="NCBI Taxonomy" id="2722753"/>
    <lineage>
        <taxon>Bacteria</taxon>
        <taxon>Bacillati</taxon>
        <taxon>Cyanobacteriota</taxon>
        <taxon>Cyanophyceae</taxon>
        <taxon>Pseudanabaenales</taxon>
        <taxon>Pseudanabaenaceae</taxon>
        <taxon>Pseudanabaena</taxon>
        <taxon>Pseudanabaena yagii</taxon>
    </lineage>
</organism>
<evidence type="ECO:0000313" key="9">
    <source>
        <dbReference type="EMBL" id="NMF59016.1"/>
    </source>
</evidence>
<evidence type="ECO:0000256" key="2">
    <source>
        <dbReference type="PROSITE-ProRule" id="PRU00110"/>
    </source>
</evidence>
<dbReference type="PROSITE" id="PS50894">
    <property type="entry name" value="HPT"/>
    <property type="match status" value="1"/>
</dbReference>
<feature type="domain" description="Response regulatory" evidence="5">
    <location>
        <begin position="2"/>
        <end position="116"/>
    </location>
</feature>
<reference evidence="9 10" key="1">
    <citation type="submission" date="2020-03" db="EMBL/GenBank/DDBJ databases">
        <title>Draft Genome Sequence of 2-Methylisoborneol Producing Pseudanabaena yagii Strain GIHE-NHR1 Isolated from North Han River in South Korea.</title>
        <authorList>
            <person name="Jeong J."/>
        </authorList>
    </citation>
    <scope>NUCLEOTIDE SEQUENCE [LARGE SCALE GENOMIC DNA]</scope>
    <source>
        <strain evidence="9 10">GIHE-NHR1</strain>
    </source>
</reference>
<sequence>MKILIVEDDRLSASILLQLLTESNYTIDTAADAKTAWQYIETYTYDLLVLDIMLPDSDGIDLCTKLRAAGYMIPILLLTAKDSTSDRVMGLEAGADDYVVKPYAFQELIARIRALLRRYHDHDTLVQGLTWENLRLDFSTNTVTYNQQPLRLTQKEYGLLELFLRHPQQVFSRSVLIDKVWSAGEFPSEEAVTTHIKGLRQKLKAAGISEDPIETLYGLGYRLKAEPTAKQQDQPSAIASIPQQTAEARVKEALAEITKRLHDNLAELIPMFRRVAIAVEEGNLDLEMRHKACMEAHRLIGSLGTLGFPQGSTIARQIEQLLKDDETLNSTDADNLKQLINTLQAITTDSLNTTNHHVAVSHPPIESAKLPLLLIVDDDVEFVQEIQLEAETWGMRVETAHSLAIAREKIDQERPNIILLDVMFPESDNGFVLLDELAQKQIDIPTVITTATSGLSERVMAAQRGGQAFIEKPASAEEILSTIAQVMQQQRNDRPRVLIVDDDIHILKVLQILLAQWDLEVSLLADPKQFWQVLESAAPDLLILDLNMPDYSGIDLCRAVRTASLWHDLPIVFLSSQSDRQTIRQIFAAGADDYLNKPIVEADLQTRILSRLERSRVSRQAADFDGLTGIYTHRRGIQSLTQLIRLATRNHQSLCLAILDLDLFKQVNDRYGHGVGDLVLKQFGKLLRQNFRSEDVTMRWGGEEFVVGLYGANSQQSIERLNEFLEIWRQQKFLVTATESFSVTFSAGVVEYLQDGSSVELLYQRMDKALYQAKETGRNRIVLASNF</sequence>
<evidence type="ECO:0000256" key="1">
    <source>
        <dbReference type="ARBA" id="ARBA00023125"/>
    </source>
</evidence>
<dbReference type="SMART" id="SM00862">
    <property type="entry name" value="Trans_reg_C"/>
    <property type="match status" value="1"/>
</dbReference>
<dbReference type="InterPro" id="IPR001789">
    <property type="entry name" value="Sig_transdc_resp-reg_receiver"/>
</dbReference>
<feature type="domain" description="HPt" evidence="7">
    <location>
        <begin position="257"/>
        <end position="354"/>
    </location>
</feature>
<dbReference type="Pfam" id="PF01627">
    <property type="entry name" value="Hpt"/>
    <property type="match status" value="1"/>
</dbReference>
<accession>A0ABX1LU42</accession>
<gene>
    <name evidence="9" type="ORF">HC246_13575</name>
</gene>
<evidence type="ECO:0000259" key="8">
    <source>
        <dbReference type="PROSITE" id="PS51755"/>
    </source>
</evidence>
<dbReference type="InterPro" id="IPR043128">
    <property type="entry name" value="Rev_trsase/Diguanyl_cyclase"/>
</dbReference>
<name>A0ABX1LU42_9CYAN</name>
<dbReference type="RefSeq" id="WP_169363845.1">
    <property type="nucleotide sequence ID" value="NZ_JAAVJL010000001.1"/>
</dbReference>